<name>A0A8S3ZEA6_9EUPU</name>
<dbReference type="EMBL" id="CAJHNH020002247">
    <property type="protein sequence ID" value="CAG5126100.1"/>
    <property type="molecule type" value="Genomic_DNA"/>
</dbReference>
<feature type="compositionally biased region" description="Polar residues" evidence="1">
    <location>
        <begin position="352"/>
        <end position="371"/>
    </location>
</feature>
<dbReference type="Pfam" id="PF02845">
    <property type="entry name" value="CUE"/>
    <property type="match status" value="1"/>
</dbReference>
<protein>
    <recommendedName>
        <fullName evidence="2">CUE domain-containing protein</fullName>
    </recommendedName>
</protein>
<evidence type="ECO:0000256" key="1">
    <source>
        <dbReference type="SAM" id="MobiDB-lite"/>
    </source>
</evidence>
<feature type="compositionally biased region" description="Basic residues" evidence="1">
    <location>
        <begin position="157"/>
        <end position="171"/>
    </location>
</feature>
<comment type="caution">
    <text evidence="3">The sequence shown here is derived from an EMBL/GenBank/DDBJ whole genome shotgun (WGS) entry which is preliminary data.</text>
</comment>
<dbReference type="PANTHER" id="PTHR13467">
    <property type="entry name" value="CUE DOMAIN CONTAINING PROTEIN 1"/>
    <property type="match status" value="1"/>
</dbReference>
<feature type="compositionally biased region" description="Polar residues" evidence="1">
    <location>
        <begin position="384"/>
        <end position="413"/>
    </location>
</feature>
<dbReference type="Gene3D" id="1.10.8.10">
    <property type="entry name" value="DNA helicase RuvA subunit, C-terminal domain"/>
    <property type="match status" value="1"/>
</dbReference>
<feature type="region of interest" description="Disordered" evidence="1">
    <location>
        <begin position="287"/>
        <end position="324"/>
    </location>
</feature>
<dbReference type="InterPro" id="IPR009060">
    <property type="entry name" value="UBA-like_sf"/>
</dbReference>
<dbReference type="InterPro" id="IPR040195">
    <property type="entry name" value="CUE_CUED1"/>
</dbReference>
<proteinExistence type="predicted"/>
<feature type="compositionally biased region" description="Polar residues" evidence="1">
    <location>
        <begin position="601"/>
        <end position="610"/>
    </location>
</feature>
<dbReference type="GO" id="GO:0043130">
    <property type="term" value="F:ubiquitin binding"/>
    <property type="evidence" value="ECO:0007669"/>
    <property type="project" value="InterPro"/>
</dbReference>
<feature type="domain" description="CUE" evidence="2">
    <location>
        <begin position="32"/>
        <end position="75"/>
    </location>
</feature>
<feature type="compositionally biased region" description="Polar residues" evidence="1">
    <location>
        <begin position="127"/>
        <end position="136"/>
    </location>
</feature>
<feature type="region of interest" description="Disordered" evidence="1">
    <location>
        <begin position="601"/>
        <end position="647"/>
    </location>
</feature>
<feature type="region of interest" description="Disordered" evidence="1">
    <location>
        <begin position="507"/>
        <end position="579"/>
    </location>
</feature>
<feature type="region of interest" description="Disordered" evidence="1">
    <location>
        <begin position="352"/>
        <end position="448"/>
    </location>
</feature>
<feature type="compositionally biased region" description="Basic residues" evidence="1">
    <location>
        <begin position="221"/>
        <end position="249"/>
    </location>
</feature>
<evidence type="ECO:0000313" key="4">
    <source>
        <dbReference type="Proteomes" id="UP000678393"/>
    </source>
</evidence>
<dbReference type="OrthoDB" id="5794653at2759"/>
<dbReference type="PROSITE" id="PS51140">
    <property type="entry name" value="CUE"/>
    <property type="match status" value="1"/>
</dbReference>
<feature type="non-terminal residue" evidence="3">
    <location>
        <position position="647"/>
    </location>
</feature>
<feature type="compositionally biased region" description="Acidic residues" evidence="1">
    <location>
        <begin position="615"/>
        <end position="629"/>
    </location>
</feature>
<feature type="compositionally biased region" description="Polar residues" evidence="1">
    <location>
        <begin position="199"/>
        <end position="220"/>
    </location>
</feature>
<evidence type="ECO:0000313" key="3">
    <source>
        <dbReference type="EMBL" id="CAG5126100.1"/>
    </source>
</evidence>
<keyword evidence="4" id="KW-1185">Reference proteome</keyword>
<evidence type="ECO:0000259" key="2">
    <source>
        <dbReference type="PROSITE" id="PS51140"/>
    </source>
</evidence>
<sequence length="647" mass="72712">MTETDHHSQMRSVSRGDGSPGRPSGRPMRQLEFHQAMSDFCHMFPETDEEVIEAVLRANNGMVDATIDQLLTMNIDTEINAGDDDDLPDHILMSVERDVQQQQQLQPQQPHQGSRRLGREARATRKVCSTDSPEQQQSKDMEDCPPSYTEAVQSHLTNHHRSSNSRSRHRNSPTSNGNGGHHPRHSVGTMQHLLDLGPDTTQNPGNGSPTSVGSAGTVSKPSHHSHHHTSHHHHNNHHHQRSSNHHRHRTDTADGSPGKSRPGRNILAPATLPAPAHQEFIAEEFSFRPQRKGSLDSSEVSVEAGGGCHSEKSSHRWRSSNRESTNIKRPVYKNWNPPLLGTLPDDFLRLTKTPTTPARPSRHTSQLQRTMSAVGPERPAFYPTASSPSNLPTIDSGSSLATSQHIKQRPSSQKPHRSLSFAGHTNQLKRPPQNAQQSGLPQHEFSSDILQERMKENERRRRMASMDIDPDLAQYLEDERLAIILQNSEFLEELRGDRMFMMTLERDQKSPDNEKPKQEPKPNPVSSASLDGDDRDFIEGYGDDRHETLEAFPFSQQLPPPANEDVELRQKLRNMGKASRKQFAALARKFFLKRKKKSAQQILKESQAPSMMNLLDEDEDEDVDDDEVNSGDRNARSESYGCSNSSQ</sequence>
<dbReference type="SUPFAM" id="SSF46934">
    <property type="entry name" value="UBA-like"/>
    <property type="match status" value="1"/>
</dbReference>
<dbReference type="Proteomes" id="UP000678393">
    <property type="component" value="Unassembled WGS sequence"/>
</dbReference>
<feature type="compositionally biased region" description="Low complexity" evidence="1">
    <location>
        <begin position="11"/>
        <end position="27"/>
    </location>
</feature>
<feature type="compositionally biased region" description="Low complexity" evidence="1">
    <location>
        <begin position="100"/>
        <end position="112"/>
    </location>
</feature>
<dbReference type="InterPro" id="IPR040192">
    <property type="entry name" value="CUEDC1"/>
</dbReference>
<feature type="compositionally biased region" description="Polar residues" evidence="1">
    <location>
        <begin position="423"/>
        <end position="440"/>
    </location>
</feature>
<feature type="region of interest" description="Disordered" evidence="1">
    <location>
        <begin position="1"/>
        <end position="28"/>
    </location>
</feature>
<dbReference type="CDD" id="cd14366">
    <property type="entry name" value="CUE_CUED1"/>
    <property type="match status" value="1"/>
</dbReference>
<dbReference type="InterPro" id="IPR003892">
    <property type="entry name" value="CUE"/>
</dbReference>
<gene>
    <name evidence="3" type="ORF">CUNI_LOCUS11658</name>
</gene>
<dbReference type="SMART" id="SM00546">
    <property type="entry name" value="CUE"/>
    <property type="match status" value="1"/>
</dbReference>
<dbReference type="PANTHER" id="PTHR13467:SF3">
    <property type="entry name" value="CUE DOMAIN-CONTAINING PROTEIN 1"/>
    <property type="match status" value="1"/>
</dbReference>
<feature type="region of interest" description="Disordered" evidence="1">
    <location>
        <begin position="98"/>
        <end position="269"/>
    </location>
</feature>
<feature type="compositionally biased region" description="Basic and acidic residues" evidence="1">
    <location>
        <begin position="535"/>
        <end position="549"/>
    </location>
</feature>
<feature type="compositionally biased region" description="Basic and acidic residues" evidence="1">
    <location>
        <begin position="507"/>
        <end position="520"/>
    </location>
</feature>
<dbReference type="AlphaFoldDB" id="A0A8S3ZEA6"/>
<accession>A0A8S3ZEA6</accession>
<reference evidence="3" key="1">
    <citation type="submission" date="2021-04" db="EMBL/GenBank/DDBJ databases">
        <authorList>
            <consortium name="Molecular Ecology Group"/>
        </authorList>
    </citation>
    <scope>NUCLEOTIDE SEQUENCE</scope>
</reference>
<organism evidence="3 4">
    <name type="scientific">Candidula unifasciata</name>
    <dbReference type="NCBI Taxonomy" id="100452"/>
    <lineage>
        <taxon>Eukaryota</taxon>
        <taxon>Metazoa</taxon>
        <taxon>Spiralia</taxon>
        <taxon>Lophotrochozoa</taxon>
        <taxon>Mollusca</taxon>
        <taxon>Gastropoda</taxon>
        <taxon>Heterobranchia</taxon>
        <taxon>Euthyneura</taxon>
        <taxon>Panpulmonata</taxon>
        <taxon>Eupulmonata</taxon>
        <taxon>Stylommatophora</taxon>
        <taxon>Helicina</taxon>
        <taxon>Helicoidea</taxon>
        <taxon>Geomitridae</taxon>
        <taxon>Candidula</taxon>
    </lineage>
</organism>